<dbReference type="EMBL" id="SHOA02000003">
    <property type="protein sequence ID" value="TDH68320.1"/>
    <property type="molecule type" value="Genomic_DNA"/>
</dbReference>
<dbReference type="OrthoDB" id="116119at2759"/>
<feature type="region of interest" description="Disordered" evidence="1">
    <location>
        <begin position="169"/>
        <end position="208"/>
    </location>
</feature>
<comment type="caution">
    <text evidence="2">The sequence shown here is derived from an EMBL/GenBank/DDBJ whole genome shotgun (WGS) entry which is preliminary data.</text>
</comment>
<reference evidence="2 3" key="1">
    <citation type="journal article" date="2021" name="Genome Biol.">
        <title>AFLAP: assembly-free linkage analysis pipeline using k-mers from genome sequencing data.</title>
        <authorList>
            <person name="Fletcher K."/>
            <person name="Zhang L."/>
            <person name="Gil J."/>
            <person name="Han R."/>
            <person name="Cavanaugh K."/>
            <person name="Michelmore R."/>
        </authorList>
    </citation>
    <scope>NUCLEOTIDE SEQUENCE [LARGE SCALE GENOMIC DNA]</scope>
    <source>
        <strain evidence="2 3">SF5</strain>
    </source>
</reference>
<dbReference type="KEGG" id="blac:94348259"/>
<dbReference type="GeneID" id="94348259"/>
<dbReference type="AlphaFoldDB" id="A0A976FK59"/>
<sequence>MARSSWMPEEVEWLIRAWQEIEREKMNNNAIKENTSALIFNKQLYERFLALSGGSTSRTAAKVANRKDLLRHSYKFIRAFMDNNETGANLNWFALSNSEQRELMKIAGGQRVIPIEKRNFSALDNLMNKSLSTEKSCKNVSDCLNSYSDSDRIDKSLKRKKQLSIKRAAKRLKAPVSHQSQPISTMSTLEDESSDFLSQTDNNQSRQKHGRIANRILLSKTEIEDILKRQRNGLADFVTKRADERFRELEWSIREREADQMFYASEAEKDRALLRNLFFENSH</sequence>
<protein>
    <submittedName>
        <fullName evidence="2">Uncharacterized protein</fullName>
    </submittedName>
</protein>
<dbReference type="Proteomes" id="UP000294530">
    <property type="component" value="Unassembled WGS sequence"/>
</dbReference>
<feature type="compositionally biased region" description="Polar residues" evidence="1">
    <location>
        <begin position="177"/>
        <end position="188"/>
    </location>
</feature>
<gene>
    <name evidence="2" type="ORF">CCR75_004502</name>
</gene>
<evidence type="ECO:0000256" key="1">
    <source>
        <dbReference type="SAM" id="MobiDB-lite"/>
    </source>
</evidence>
<name>A0A976FK59_BRELC</name>
<dbReference type="RefSeq" id="XP_067817819.1">
    <property type="nucleotide sequence ID" value="XM_067962588.1"/>
</dbReference>
<accession>A0A976FK59</accession>
<feature type="compositionally biased region" description="Polar residues" evidence="1">
    <location>
        <begin position="195"/>
        <end position="205"/>
    </location>
</feature>
<proteinExistence type="predicted"/>
<evidence type="ECO:0000313" key="3">
    <source>
        <dbReference type="Proteomes" id="UP000294530"/>
    </source>
</evidence>
<keyword evidence="3" id="KW-1185">Reference proteome</keyword>
<organism evidence="2 3">
    <name type="scientific">Bremia lactucae</name>
    <name type="common">Lettuce downy mildew</name>
    <dbReference type="NCBI Taxonomy" id="4779"/>
    <lineage>
        <taxon>Eukaryota</taxon>
        <taxon>Sar</taxon>
        <taxon>Stramenopiles</taxon>
        <taxon>Oomycota</taxon>
        <taxon>Peronosporomycetes</taxon>
        <taxon>Peronosporales</taxon>
        <taxon>Peronosporaceae</taxon>
        <taxon>Bremia</taxon>
    </lineage>
</organism>
<evidence type="ECO:0000313" key="2">
    <source>
        <dbReference type="EMBL" id="TDH68320.1"/>
    </source>
</evidence>